<keyword evidence="3" id="KW-1185">Reference proteome</keyword>
<dbReference type="Proteomes" id="UP000299102">
    <property type="component" value="Unassembled WGS sequence"/>
</dbReference>
<dbReference type="PANTHER" id="PTHR46060">
    <property type="entry name" value="MARINER MOS1 TRANSPOSASE-LIKE PROTEIN"/>
    <property type="match status" value="1"/>
</dbReference>
<protein>
    <recommendedName>
        <fullName evidence="4">Mos1 transposase HTH domain-containing protein</fullName>
    </recommendedName>
</protein>
<evidence type="ECO:0008006" key="4">
    <source>
        <dbReference type="Google" id="ProtNLM"/>
    </source>
</evidence>
<evidence type="ECO:0000256" key="1">
    <source>
        <dbReference type="SAM" id="MobiDB-lite"/>
    </source>
</evidence>
<feature type="region of interest" description="Disordered" evidence="1">
    <location>
        <begin position="244"/>
        <end position="273"/>
    </location>
</feature>
<evidence type="ECO:0000313" key="3">
    <source>
        <dbReference type="Proteomes" id="UP000299102"/>
    </source>
</evidence>
<name>A0A4C1T3Y6_EUMVA</name>
<evidence type="ECO:0000313" key="2">
    <source>
        <dbReference type="EMBL" id="GBP09233.1"/>
    </source>
</evidence>
<dbReference type="OrthoDB" id="10017160at2759"/>
<dbReference type="InterPro" id="IPR052709">
    <property type="entry name" value="Transposase-MT_Hybrid"/>
</dbReference>
<sequence>MTNDNYLTIKSSNEFVAIAIGRMGAATKSCWAGAGAGAREARRPRRLVKPALKLHGSVSINRNEALTARPVACRPVCQYVRLYITVPTRDKFYRSESPPNDAMQIPDPSFFTPTFLFCANATLSVTNVIATKISQQSSARLRTAFGDETPCKTTIYNWFAEFKRGRINLNDEFRDRRLSMAVNNKNIDAVRPVIETDRHMTYHEIRTFLVCCRPARHKSRTKHNTSRRRPIAADLARITLQNTSAPLDLKTKSSQRLPAGPNSAQYASERDTE</sequence>
<dbReference type="EMBL" id="BGZK01000034">
    <property type="protein sequence ID" value="GBP09233.1"/>
    <property type="molecule type" value="Genomic_DNA"/>
</dbReference>
<gene>
    <name evidence="2" type="ORF">EVAR_4088_1</name>
</gene>
<accession>A0A4C1T3Y6</accession>
<reference evidence="2 3" key="1">
    <citation type="journal article" date="2019" name="Commun. Biol.">
        <title>The bagworm genome reveals a unique fibroin gene that provides high tensile strength.</title>
        <authorList>
            <person name="Kono N."/>
            <person name="Nakamura H."/>
            <person name="Ohtoshi R."/>
            <person name="Tomita M."/>
            <person name="Numata K."/>
            <person name="Arakawa K."/>
        </authorList>
    </citation>
    <scope>NUCLEOTIDE SEQUENCE [LARGE SCALE GENOMIC DNA]</scope>
</reference>
<comment type="caution">
    <text evidence="2">The sequence shown here is derived from an EMBL/GenBank/DDBJ whole genome shotgun (WGS) entry which is preliminary data.</text>
</comment>
<dbReference type="AlphaFoldDB" id="A0A4C1T3Y6"/>
<proteinExistence type="predicted"/>
<organism evidence="2 3">
    <name type="scientific">Eumeta variegata</name>
    <name type="common">Bagworm moth</name>
    <name type="synonym">Eumeta japonica</name>
    <dbReference type="NCBI Taxonomy" id="151549"/>
    <lineage>
        <taxon>Eukaryota</taxon>
        <taxon>Metazoa</taxon>
        <taxon>Ecdysozoa</taxon>
        <taxon>Arthropoda</taxon>
        <taxon>Hexapoda</taxon>
        <taxon>Insecta</taxon>
        <taxon>Pterygota</taxon>
        <taxon>Neoptera</taxon>
        <taxon>Endopterygota</taxon>
        <taxon>Lepidoptera</taxon>
        <taxon>Glossata</taxon>
        <taxon>Ditrysia</taxon>
        <taxon>Tineoidea</taxon>
        <taxon>Psychidae</taxon>
        <taxon>Oiketicinae</taxon>
        <taxon>Eumeta</taxon>
    </lineage>
</organism>
<feature type="compositionally biased region" description="Polar residues" evidence="1">
    <location>
        <begin position="252"/>
        <end position="266"/>
    </location>
</feature>
<dbReference type="PANTHER" id="PTHR46060:SF1">
    <property type="entry name" value="MARINER MOS1 TRANSPOSASE-LIKE PROTEIN"/>
    <property type="match status" value="1"/>
</dbReference>